<proteinExistence type="predicted"/>
<dbReference type="Proteomes" id="UP000250672">
    <property type="component" value="Genome"/>
</dbReference>
<keyword evidence="2" id="KW-1185">Reference proteome</keyword>
<dbReference type="GeneID" id="54993666"/>
<gene>
    <name evidence="1" type="primary">51</name>
    <name evidence="1" type="ORF">PBI_TRINE_51</name>
</gene>
<dbReference type="RefSeq" id="YP_009803108.1">
    <property type="nucleotide sequence ID" value="NC_047991.1"/>
</dbReference>
<name>A0A2Z4Q900_9CAUD</name>
<evidence type="ECO:0000313" key="1">
    <source>
        <dbReference type="EMBL" id="AWY06552.1"/>
    </source>
</evidence>
<sequence length="134" mass="14673">MSTQELTLPVTTCNVLNVSQRDTNPKETDMAAKITARDNANITKLERSYMCAGCGRRDFHTRVAVHMHQVNRNATGACRPFTAQDGAFTAAQDGREVLVTYTGTEWATVEAGRVLETHRSQAEAVEYALAAVGR</sequence>
<accession>A0A2Z4Q900</accession>
<organism evidence="1 2">
    <name type="scientific">Gordonia phage Trine</name>
    <dbReference type="NCBI Taxonomy" id="2201431"/>
    <lineage>
        <taxon>Viruses</taxon>
        <taxon>Duplodnaviria</taxon>
        <taxon>Heunggongvirae</taxon>
        <taxon>Uroviricota</taxon>
        <taxon>Caudoviricetes</taxon>
        <taxon>Trinevirus</taxon>
        <taxon>Trinevirus trine</taxon>
    </lineage>
</organism>
<evidence type="ECO:0000313" key="2">
    <source>
        <dbReference type="Proteomes" id="UP000250672"/>
    </source>
</evidence>
<protein>
    <submittedName>
        <fullName evidence="1">Uncharacterized protein</fullName>
    </submittedName>
</protein>
<reference evidence="2" key="1">
    <citation type="submission" date="2018-04" db="EMBL/GenBank/DDBJ databases">
        <authorList>
            <person name="Go L.Y."/>
            <person name="Mitchell J.A."/>
        </authorList>
    </citation>
    <scope>NUCLEOTIDE SEQUENCE [LARGE SCALE GENOMIC DNA]</scope>
</reference>
<dbReference type="KEGG" id="vg:54993666"/>
<dbReference type="EMBL" id="MH271318">
    <property type="protein sequence ID" value="AWY06552.1"/>
    <property type="molecule type" value="Genomic_DNA"/>
</dbReference>